<gene>
    <name evidence="1" type="ORF">HYZ11_18415</name>
</gene>
<protein>
    <submittedName>
        <fullName evidence="1">Uncharacterized protein</fullName>
    </submittedName>
</protein>
<organism evidence="1 2">
    <name type="scientific">Tectimicrobiota bacterium</name>
    <dbReference type="NCBI Taxonomy" id="2528274"/>
    <lineage>
        <taxon>Bacteria</taxon>
        <taxon>Pseudomonadati</taxon>
        <taxon>Nitrospinota/Tectimicrobiota group</taxon>
        <taxon>Candidatus Tectimicrobiota</taxon>
    </lineage>
</organism>
<dbReference type="AlphaFoldDB" id="A0A932I4G9"/>
<evidence type="ECO:0000313" key="1">
    <source>
        <dbReference type="EMBL" id="MBI3129587.1"/>
    </source>
</evidence>
<evidence type="ECO:0000313" key="2">
    <source>
        <dbReference type="Proteomes" id="UP000782312"/>
    </source>
</evidence>
<accession>A0A932I4G9</accession>
<sequence>MDRQESEREVAERIEAAAQAVFGLPRDDRSRKAAQEMAGMLARIDAAALAKEEEPIMPAYRREKEGGDR</sequence>
<reference evidence="1" key="1">
    <citation type="submission" date="2020-07" db="EMBL/GenBank/DDBJ databases">
        <title>Huge and variable diversity of episymbiotic CPR bacteria and DPANN archaea in groundwater ecosystems.</title>
        <authorList>
            <person name="He C.Y."/>
            <person name="Keren R."/>
            <person name="Whittaker M."/>
            <person name="Farag I.F."/>
            <person name="Doudna J."/>
            <person name="Cate J.H.D."/>
            <person name="Banfield J.F."/>
        </authorList>
    </citation>
    <scope>NUCLEOTIDE SEQUENCE</scope>
    <source>
        <strain evidence="1">NC_groundwater_763_Ag_S-0.2um_68_21</strain>
    </source>
</reference>
<dbReference type="EMBL" id="JACPUR010000041">
    <property type="protein sequence ID" value="MBI3129587.1"/>
    <property type="molecule type" value="Genomic_DNA"/>
</dbReference>
<dbReference type="Proteomes" id="UP000782312">
    <property type="component" value="Unassembled WGS sequence"/>
</dbReference>
<comment type="caution">
    <text evidence="1">The sequence shown here is derived from an EMBL/GenBank/DDBJ whole genome shotgun (WGS) entry which is preliminary data.</text>
</comment>
<proteinExistence type="predicted"/>
<name>A0A932I4G9_UNCTE</name>